<dbReference type="AlphaFoldDB" id="A0A5N6K8B3"/>
<comment type="caution">
    <text evidence="1">The sequence shown here is derived from an EMBL/GenBank/DDBJ whole genome shotgun (WGS) entry which is preliminary data.</text>
</comment>
<evidence type="ECO:0000313" key="2">
    <source>
        <dbReference type="Proteomes" id="UP000326757"/>
    </source>
</evidence>
<dbReference type="EMBL" id="VIGI01000006">
    <property type="protein sequence ID" value="KAB8298990.1"/>
    <property type="molecule type" value="Genomic_DNA"/>
</dbReference>
<sequence>MIAPYHLLYFNTPFSYMTQSKRFNAYTLLNGVGYSTTGVNEGYSFVAFYLNTNIMNMTLLANHQSADNS</sequence>
<organism evidence="1 2">
    <name type="scientific">Monilinia laxa</name>
    <name type="common">Brown rot fungus</name>
    <name type="synonym">Sclerotinia laxa</name>
    <dbReference type="NCBI Taxonomy" id="61186"/>
    <lineage>
        <taxon>Eukaryota</taxon>
        <taxon>Fungi</taxon>
        <taxon>Dikarya</taxon>
        <taxon>Ascomycota</taxon>
        <taxon>Pezizomycotina</taxon>
        <taxon>Leotiomycetes</taxon>
        <taxon>Helotiales</taxon>
        <taxon>Sclerotiniaceae</taxon>
        <taxon>Monilinia</taxon>
    </lineage>
</organism>
<dbReference type="Proteomes" id="UP000326757">
    <property type="component" value="Unassembled WGS sequence"/>
</dbReference>
<protein>
    <submittedName>
        <fullName evidence="1">Uncharacterized protein</fullName>
    </submittedName>
</protein>
<proteinExistence type="predicted"/>
<name>A0A5N6K8B3_MONLA</name>
<keyword evidence="2" id="KW-1185">Reference proteome</keyword>
<accession>A0A5N6K8B3</accession>
<gene>
    <name evidence="1" type="ORF">EYC80_001127</name>
</gene>
<evidence type="ECO:0000313" key="1">
    <source>
        <dbReference type="EMBL" id="KAB8298990.1"/>
    </source>
</evidence>
<reference evidence="1 2" key="1">
    <citation type="submission" date="2019-06" db="EMBL/GenBank/DDBJ databases">
        <title>Genome Sequence of the Brown Rot Fungal Pathogen Monilinia laxa.</title>
        <authorList>
            <person name="De Miccolis Angelini R.M."/>
            <person name="Landi L."/>
            <person name="Abate D."/>
            <person name="Pollastro S."/>
            <person name="Romanazzi G."/>
            <person name="Faretra F."/>
        </authorList>
    </citation>
    <scope>NUCLEOTIDE SEQUENCE [LARGE SCALE GENOMIC DNA]</scope>
    <source>
        <strain evidence="1 2">Mlax316</strain>
    </source>
</reference>